<dbReference type="InterPro" id="IPR036412">
    <property type="entry name" value="HAD-like_sf"/>
</dbReference>
<dbReference type="InterPro" id="IPR006439">
    <property type="entry name" value="HAD-SF_hydro_IA"/>
</dbReference>
<sequence length="240" mass="25319">MSAATPIKGILFDKDGTLLDYDESWLPVNRELARIAAKGDELLANRLLSACGMDPVTGHIVPDSLLAAGNTRQIASGLVAAGSMVDVDELAVRLDDLFSSAAEFSVPVTDLAGFFERLHRRGFKLGVASSDNERSIRQTAERFGFARYVDYIAGYDSGFGVKPEPGMVLGFCAATGLSPAEVAMVGDNNHDLHMGLNAGTGLRIAVLTGTGSRETLAAAADHVLDDITAIETLLPDLQPA</sequence>
<dbReference type="Gene3D" id="1.10.150.240">
    <property type="entry name" value="Putative phosphatase, domain 2"/>
    <property type="match status" value="1"/>
</dbReference>
<gene>
    <name evidence="5" type="ORF">A4A59_25250</name>
</gene>
<dbReference type="EC" id="3.1.3.18" evidence="4"/>
<name>A0A154IEJ5_RHILE</name>
<organism evidence="5">
    <name type="scientific">Rhizobium leguminosarum</name>
    <dbReference type="NCBI Taxonomy" id="384"/>
    <lineage>
        <taxon>Bacteria</taxon>
        <taxon>Pseudomonadati</taxon>
        <taxon>Pseudomonadota</taxon>
        <taxon>Alphaproteobacteria</taxon>
        <taxon>Hyphomicrobiales</taxon>
        <taxon>Rhizobiaceae</taxon>
        <taxon>Rhizobium/Agrobacterium group</taxon>
        <taxon>Rhizobium</taxon>
    </lineage>
</organism>
<evidence type="ECO:0000256" key="3">
    <source>
        <dbReference type="ARBA" id="ARBA00006171"/>
    </source>
</evidence>
<comment type="pathway">
    <text evidence="2">Organic acid metabolism; glycolate biosynthesis; glycolate from 2-phosphoglycolate: step 1/1.</text>
</comment>
<evidence type="ECO:0000313" key="5">
    <source>
        <dbReference type="EMBL" id="KZA98865.1"/>
    </source>
</evidence>
<dbReference type="InterPro" id="IPR023198">
    <property type="entry name" value="PGP-like_dom2"/>
</dbReference>
<dbReference type="PRINTS" id="PR00413">
    <property type="entry name" value="HADHALOGNASE"/>
</dbReference>
<dbReference type="Gene3D" id="3.40.50.1000">
    <property type="entry name" value="HAD superfamily/HAD-like"/>
    <property type="match status" value="1"/>
</dbReference>
<evidence type="ECO:0000256" key="4">
    <source>
        <dbReference type="ARBA" id="ARBA00013078"/>
    </source>
</evidence>
<proteinExistence type="inferred from homology"/>
<dbReference type="NCBIfam" id="TIGR01549">
    <property type="entry name" value="HAD-SF-IA-v1"/>
    <property type="match status" value="1"/>
</dbReference>
<evidence type="ECO:0000256" key="2">
    <source>
        <dbReference type="ARBA" id="ARBA00004818"/>
    </source>
</evidence>
<dbReference type="GO" id="GO:0008967">
    <property type="term" value="F:phosphoglycolate phosphatase activity"/>
    <property type="evidence" value="ECO:0007669"/>
    <property type="project" value="UniProtKB-EC"/>
</dbReference>
<dbReference type="InterPro" id="IPR050155">
    <property type="entry name" value="HAD-like_hydrolase_sf"/>
</dbReference>
<dbReference type="InterPro" id="IPR023214">
    <property type="entry name" value="HAD_sf"/>
</dbReference>
<dbReference type="EMBL" id="LVYU01000110">
    <property type="protein sequence ID" value="KZA98865.1"/>
    <property type="molecule type" value="Genomic_DNA"/>
</dbReference>
<comment type="similarity">
    <text evidence="3">Belongs to the HAD-like hydrolase superfamily. CbbY/CbbZ/Gph/YieH family.</text>
</comment>
<dbReference type="SFLD" id="SFLDS00003">
    <property type="entry name" value="Haloacid_Dehalogenase"/>
    <property type="match status" value="1"/>
</dbReference>
<evidence type="ECO:0000256" key="1">
    <source>
        <dbReference type="ARBA" id="ARBA00000830"/>
    </source>
</evidence>
<dbReference type="SFLD" id="SFLDG01129">
    <property type="entry name" value="C1.5:_HAD__Beta-PGM__Phosphata"/>
    <property type="match status" value="1"/>
</dbReference>
<dbReference type="RefSeq" id="WP_062943441.1">
    <property type="nucleotide sequence ID" value="NZ_CP171844.1"/>
</dbReference>
<dbReference type="PANTHER" id="PTHR43434">
    <property type="entry name" value="PHOSPHOGLYCOLATE PHOSPHATASE"/>
    <property type="match status" value="1"/>
</dbReference>
<dbReference type="GO" id="GO:0006281">
    <property type="term" value="P:DNA repair"/>
    <property type="evidence" value="ECO:0007669"/>
    <property type="project" value="TreeGrafter"/>
</dbReference>
<dbReference type="PANTHER" id="PTHR43434:SF1">
    <property type="entry name" value="PHOSPHOGLYCOLATE PHOSPHATASE"/>
    <property type="match status" value="1"/>
</dbReference>
<protein>
    <recommendedName>
        <fullName evidence="4">phosphoglycolate phosphatase</fullName>
        <ecNumber evidence="4">3.1.3.18</ecNumber>
    </recommendedName>
</protein>
<comment type="catalytic activity">
    <reaction evidence="1">
        <text>2-phosphoglycolate + H2O = glycolate + phosphate</text>
        <dbReference type="Rhea" id="RHEA:14369"/>
        <dbReference type="ChEBI" id="CHEBI:15377"/>
        <dbReference type="ChEBI" id="CHEBI:29805"/>
        <dbReference type="ChEBI" id="CHEBI:43474"/>
        <dbReference type="ChEBI" id="CHEBI:58033"/>
        <dbReference type="EC" id="3.1.3.18"/>
    </reaction>
</comment>
<reference evidence="5" key="1">
    <citation type="submission" date="2016-03" db="EMBL/GenBank/DDBJ databases">
        <title>Microsymbionts genomes from the relict species Vavilovia formosa.</title>
        <authorList>
            <person name="Chirak E."/>
            <person name="Kimeklis A."/>
            <person name="Kopat V."/>
            <person name="Andronov E."/>
        </authorList>
    </citation>
    <scope>NUCLEOTIDE SEQUENCE [LARGE SCALE GENOMIC DNA]</scope>
    <source>
        <strain evidence="5">Vaf12</strain>
    </source>
</reference>
<comment type="caution">
    <text evidence="5">The sequence shown here is derived from an EMBL/GenBank/DDBJ whole genome shotgun (WGS) entry which is preliminary data.</text>
</comment>
<dbReference type="AlphaFoldDB" id="A0A154IEJ5"/>
<dbReference type="Pfam" id="PF00702">
    <property type="entry name" value="Hydrolase"/>
    <property type="match status" value="1"/>
</dbReference>
<accession>A0A154IEJ5</accession>
<dbReference type="SUPFAM" id="SSF56784">
    <property type="entry name" value="HAD-like"/>
    <property type="match status" value="1"/>
</dbReference>